<sequence length="1471" mass="162459">MSTDRSEARTAAPSSPSTERRRGGRNRRQRDGGRRSGFRPYTDEQLAARRAALPHITYPEQLPVSARRDEIADAVRDHQVVIVAGETGSGKTTQIPKICLDLGRGITGIIGHTQPRRIAARTVAERIAEELGVELGGAVGYQVRFTDQVSDTSLVKLMTDGILLAEIQRDPQLRRYDTIIVDEAHERSLNIDFILGYLARLLPQRPDLKVIITSATIDSERFAAHFGEHEGGRPDGELVRPAPVVEVTGRTYPVEIRYRPLVPDTDEDGDATAEQALGEQKSPRKGTKGLVGGDAKGGGRASNGRSASRAREDAIDQTTGITMAADELLAEGPGDILVFLSGEREIRDTHVALIEHLGPRYVADPRSSHAPDAVEVVPLYARLSSAEQHRVFERHTTRRVVLATNVAETSLTVPGIRYVIDPGTARISRYSNRTKVQRLPIEPISQASANQRSGRCGRVADGIAIRLYSESDFAGRPEFTQPEILRTSLASVILQMAALGLGDVANFPFVDPPDTRAIRDGVQLLHEIGALDPSATDPRKRLTDVGRQLAQLPIDPRLGRMLLEAQKNGCAAEVMVIVAGLSTQDVRERPSEHQQAADATHRRFTDPTSDFLAYLNLWRYLRTQQRDLSGSAFRRLCRAEFLNYLRVREWQDVVAQLRQLAKPLGLSMKPIALPHESDIATTAEQTQDGRPDPARAAVAVGKSADAASADALHQSLLVGLLSNLGSYDERRREYAGARGTRFVIWPGSGLARKTPAWVMASELVETSRLFARTVARIQPEWVEPVAAHLVKKNYSEPYWSTKQATAMVKEKVLLYGMTLVADRPVPLGRLGDLMLGDLTARELAREMFIREALVGGGWRTHHKFYERNQELLAEAEEYENRARRRGLVLDEDGLFAFYDERIPEHVTSARHFDSWWKKARREDPDLLTFTMDLLVPGADEVSTHDFPDTWRQGDLTLPLTYQFEPGTHADGVTVHVPVEVLGRLRPDGFDWMVPGLALELATATIRAFPKPTRRQLVPAPDVAREVVRRLPPWPEVAPAPEGAPSYREAFSAAVRDLRGVEIPDEDWDPERLPDHLRVTFRVLSERGAVLSESKNLLALQRELAPQTQQAVSSAVRGAVAAAMADAEAAGGGGRGGGARDAGWDWQERRGTRSKQTRRDAPSPPGAPGLPEQDALSSWPDVPDGVIPRQVESTGAHGLIVRGYPALVEVPGQGGSASVSLRVLAEVAEQVRAHRLGLRRLVVTETALATQRITTRWTGAEALTLATSPYPSTDALVADVQLAAVTALVDEWMRSRGQVWDAEAYRELVAHVRSQLEERVHQVIRQVVATLEAQRELDATIKGATSMHLLNTLTDVRDQVARLVYRGFVARTPPDKLVHLPRYLRAAQRRIERAQQNVHQDANLAWIVGELEDALENAEAATERLGPDPARDATVDEVRWMIEELRVSFFAQQLGTPVKVSEKRIRKALGIL</sequence>
<proteinExistence type="predicted"/>
<feature type="region of interest" description="Disordered" evidence="5">
    <location>
        <begin position="1127"/>
        <end position="1187"/>
    </location>
</feature>
<dbReference type="Pfam" id="PF11898">
    <property type="entry name" value="DUF3418"/>
    <property type="match status" value="1"/>
</dbReference>
<dbReference type="Gene3D" id="3.40.50.300">
    <property type="entry name" value="P-loop containing nucleotide triphosphate hydrolases"/>
    <property type="match status" value="2"/>
</dbReference>
<dbReference type="InterPro" id="IPR011545">
    <property type="entry name" value="DEAD/DEAH_box_helicase_dom"/>
</dbReference>
<dbReference type="Gene3D" id="1.20.120.1080">
    <property type="match status" value="1"/>
</dbReference>
<dbReference type="PANTHER" id="PTHR18934:SF99">
    <property type="entry name" value="ATP-DEPENDENT RNA HELICASE DHX37-RELATED"/>
    <property type="match status" value="1"/>
</dbReference>
<dbReference type="SUPFAM" id="SSF52540">
    <property type="entry name" value="P-loop containing nucleoside triphosphate hydrolases"/>
    <property type="match status" value="1"/>
</dbReference>
<dbReference type="GO" id="GO:0004386">
    <property type="term" value="F:helicase activity"/>
    <property type="evidence" value="ECO:0007669"/>
    <property type="project" value="UniProtKB-KW"/>
</dbReference>
<dbReference type="InterPro" id="IPR048333">
    <property type="entry name" value="HA2_WH"/>
</dbReference>
<dbReference type="SMART" id="SM00847">
    <property type="entry name" value="HA2"/>
    <property type="match status" value="1"/>
</dbReference>
<evidence type="ECO:0000313" key="9">
    <source>
        <dbReference type="Proteomes" id="UP001500622"/>
    </source>
</evidence>
<reference evidence="9" key="1">
    <citation type="journal article" date="2019" name="Int. J. Syst. Evol. Microbiol.">
        <title>The Global Catalogue of Microorganisms (GCM) 10K type strain sequencing project: providing services to taxonomists for standard genome sequencing and annotation.</title>
        <authorList>
            <consortium name="The Broad Institute Genomics Platform"/>
            <consortium name="The Broad Institute Genome Sequencing Center for Infectious Disease"/>
            <person name="Wu L."/>
            <person name="Ma J."/>
        </authorList>
    </citation>
    <scope>NUCLEOTIDE SEQUENCE [LARGE SCALE GENOMIC DNA]</scope>
    <source>
        <strain evidence="9">JCM 17810</strain>
    </source>
</reference>
<dbReference type="EMBL" id="BAABGN010000012">
    <property type="protein sequence ID" value="GAA4429171.1"/>
    <property type="molecule type" value="Genomic_DNA"/>
</dbReference>
<keyword evidence="4" id="KW-0067">ATP-binding</keyword>
<dbReference type="InterPro" id="IPR007502">
    <property type="entry name" value="Helicase-assoc_dom"/>
</dbReference>
<organism evidence="8 9">
    <name type="scientific">Georgenia halophila</name>
    <dbReference type="NCBI Taxonomy" id="620889"/>
    <lineage>
        <taxon>Bacteria</taxon>
        <taxon>Bacillati</taxon>
        <taxon>Actinomycetota</taxon>
        <taxon>Actinomycetes</taxon>
        <taxon>Micrococcales</taxon>
        <taxon>Bogoriellaceae</taxon>
        <taxon>Georgenia</taxon>
    </lineage>
</organism>
<accession>A0ABP8LHM2</accession>
<dbReference type="Proteomes" id="UP001500622">
    <property type="component" value="Unassembled WGS sequence"/>
</dbReference>
<protein>
    <submittedName>
        <fullName evidence="8">ATP-dependent RNA helicase HrpA</fullName>
    </submittedName>
</protein>
<evidence type="ECO:0000256" key="3">
    <source>
        <dbReference type="ARBA" id="ARBA00022806"/>
    </source>
</evidence>
<dbReference type="SMART" id="SM00382">
    <property type="entry name" value="AAA"/>
    <property type="match status" value="1"/>
</dbReference>
<dbReference type="Pfam" id="PF04408">
    <property type="entry name" value="WHD_HA2"/>
    <property type="match status" value="1"/>
</dbReference>
<feature type="compositionally biased region" description="Basic and acidic residues" evidence="5">
    <location>
        <begin position="1141"/>
        <end position="1160"/>
    </location>
</feature>
<evidence type="ECO:0000256" key="1">
    <source>
        <dbReference type="ARBA" id="ARBA00022741"/>
    </source>
</evidence>
<evidence type="ECO:0000256" key="4">
    <source>
        <dbReference type="ARBA" id="ARBA00022840"/>
    </source>
</evidence>
<dbReference type="RefSeq" id="WP_345217184.1">
    <property type="nucleotide sequence ID" value="NZ_BAABGN010000012.1"/>
</dbReference>
<keyword evidence="9" id="KW-1185">Reference proteome</keyword>
<dbReference type="InterPro" id="IPR027417">
    <property type="entry name" value="P-loop_NTPase"/>
</dbReference>
<evidence type="ECO:0000259" key="7">
    <source>
        <dbReference type="PROSITE" id="PS51194"/>
    </source>
</evidence>
<name>A0ABP8LHM2_9MICO</name>
<gene>
    <name evidence="8" type="primary">hrpA</name>
    <name evidence="8" type="ORF">GCM10023169_31150</name>
</gene>
<keyword evidence="2" id="KW-0378">Hydrolase</keyword>
<dbReference type="InterPro" id="IPR011709">
    <property type="entry name" value="DEAD-box_helicase_OB_fold"/>
</dbReference>
<dbReference type="InterPro" id="IPR003593">
    <property type="entry name" value="AAA+_ATPase"/>
</dbReference>
<dbReference type="InterPro" id="IPR014001">
    <property type="entry name" value="Helicase_ATP-bd"/>
</dbReference>
<evidence type="ECO:0000259" key="6">
    <source>
        <dbReference type="PROSITE" id="PS51192"/>
    </source>
</evidence>
<feature type="region of interest" description="Disordered" evidence="5">
    <location>
        <begin position="1"/>
        <end position="43"/>
    </location>
</feature>
<evidence type="ECO:0000256" key="2">
    <source>
        <dbReference type="ARBA" id="ARBA00022801"/>
    </source>
</evidence>
<evidence type="ECO:0000256" key="5">
    <source>
        <dbReference type="SAM" id="MobiDB-lite"/>
    </source>
</evidence>
<dbReference type="PANTHER" id="PTHR18934">
    <property type="entry name" value="ATP-DEPENDENT RNA HELICASE"/>
    <property type="match status" value="1"/>
</dbReference>
<keyword evidence="3 8" id="KW-0347">Helicase</keyword>
<dbReference type="PROSITE" id="PS51192">
    <property type="entry name" value="HELICASE_ATP_BIND_1"/>
    <property type="match status" value="1"/>
</dbReference>
<feature type="domain" description="Helicase ATP-binding" evidence="6">
    <location>
        <begin position="72"/>
        <end position="235"/>
    </location>
</feature>
<dbReference type="PROSITE" id="PS51194">
    <property type="entry name" value="HELICASE_CTER"/>
    <property type="match status" value="1"/>
</dbReference>
<feature type="region of interest" description="Disordered" evidence="5">
    <location>
        <begin position="274"/>
        <end position="315"/>
    </location>
</feature>
<dbReference type="Pfam" id="PF07717">
    <property type="entry name" value="OB_NTP_bind"/>
    <property type="match status" value="1"/>
</dbReference>
<feature type="compositionally biased region" description="Gly residues" evidence="5">
    <location>
        <begin position="1129"/>
        <end position="1139"/>
    </location>
</feature>
<dbReference type="SMART" id="SM00490">
    <property type="entry name" value="HELICc"/>
    <property type="match status" value="1"/>
</dbReference>
<dbReference type="Pfam" id="PF00271">
    <property type="entry name" value="Helicase_C"/>
    <property type="match status" value="1"/>
</dbReference>
<dbReference type="Pfam" id="PF00270">
    <property type="entry name" value="DEAD"/>
    <property type="match status" value="1"/>
</dbReference>
<feature type="compositionally biased region" description="Gly residues" evidence="5">
    <location>
        <begin position="289"/>
        <end position="301"/>
    </location>
</feature>
<dbReference type="SMART" id="SM00487">
    <property type="entry name" value="DEXDc"/>
    <property type="match status" value="1"/>
</dbReference>
<dbReference type="InterPro" id="IPR001650">
    <property type="entry name" value="Helicase_C-like"/>
</dbReference>
<dbReference type="InterPro" id="IPR024590">
    <property type="entry name" value="HrpA_C"/>
</dbReference>
<feature type="domain" description="Helicase C-terminal" evidence="7">
    <location>
        <begin position="324"/>
        <end position="500"/>
    </location>
</feature>
<evidence type="ECO:0000313" key="8">
    <source>
        <dbReference type="EMBL" id="GAA4429171.1"/>
    </source>
</evidence>
<dbReference type="CDD" id="cd18791">
    <property type="entry name" value="SF2_C_RHA"/>
    <property type="match status" value="1"/>
</dbReference>
<comment type="caution">
    <text evidence="8">The sequence shown here is derived from an EMBL/GenBank/DDBJ whole genome shotgun (WGS) entry which is preliminary data.</text>
</comment>
<keyword evidence="1" id="KW-0547">Nucleotide-binding</keyword>
<dbReference type="Pfam" id="PF21010">
    <property type="entry name" value="HA2_C"/>
    <property type="match status" value="1"/>
</dbReference>